<keyword evidence="1" id="KW-0812">Transmembrane</keyword>
<dbReference type="SUPFAM" id="SSF75011">
    <property type="entry name" value="3-carboxy-cis,cis-mucoante lactonizing enzyme"/>
    <property type="match status" value="1"/>
</dbReference>
<dbReference type="AlphaFoldDB" id="I1X500"/>
<dbReference type="EMBL" id="JQ256785">
    <property type="protein sequence ID" value="AFI78575.1"/>
    <property type="molecule type" value="Genomic_DNA"/>
</dbReference>
<reference evidence="2" key="1">
    <citation type="journal article" date="2012" name="ISME J.">
        <title>Roseobacter clade bacteria are abundant in coastal sediments and encode a novel combination of sulfur oxidation genes.</title>
        <authorList>
            <person name="Lenk S."/>
            <person name="Moraru C."/>
            <person name="Hahnke S."/>
            <person name="Arnds J."/>
            <person name="Richter M."/>
            <person name="Kube M."/>
            <person name="Reinhardt R."/>
            <person name="Brinkhoff T."/>
            <person name="Harder J."/>
            <person name="Amann R."/>
            <person name="Mussmann M."/>
        </authorList>
    </citation>
    <scope>NUCLEOTIDE SEQUENCE</scope>
</reference>
<accession>I1X500</accession>
<evidence type="ECO:0000313" key="2">
    <source>
        <dbReference type="EMBL" id="AFI78575.1"/>
    </source>
</evidence>
<keyword evidence="1" id="KW-1133">Transmembrane helix</keyword>
<organism evidence="2">
    <name type="scientific">uncultured bacterium ws633F6</name>
    <dbReference type="NCBI Taxonomy" id="1131832"/>
    <lineage>
        <taxon>Bacteria</taxon>
        <taxon>environmental samples</taxon>
    </lineage>
</organism>
<name>I1X500_9BACT</name>
<gene>
    <name evidence="2" type="ORF">ws633F6_0017</name>
</gene>
<keyword evidence="1" id="KW-0472">Membrane</keyword>
<sequence>MIYQRSQSGLSLNGFIIFLLVFILIAFGAGWLANKYYSNRLFLTQSPTLDFPSAINVDAKPDGLTWDGQNLIFSNRASPWGLVRITPLENGQYRKASIPVVDTESKQQHNFQGLTWNGTAFVAVTSRDGFQSGFTKVFVELDSLTLQITKVLGKAPDFAHCIAWDGQNYWAGTRFHTTEKAGKPALYKFDQNLKLIDEYAGAGIGCQGMAWDGKFLWWGDVFSNSVTLYNIYNSKNVPPAIVHQYTTSIDHLSGIAFDGKNIWLGDYQDLQLKQLQNDLYFDWLGGRYEVSNPGQLEMLDQFARYRTGNVQINELLKPLLEGKVKAAGIPAYVAALRPRYSDDEIRQILNSARDRVSQDSITSALDHELGKLVNSGEIDYVNDDPVEPDSVKIQYFTAVIENGDLVADWKVIPGSEILSGIDAPRPQQIPDDYDFYTFIQYTVRIIDLDTGEEEEQEYDFFGSEDLQTGVVLLQNIQPGEYQIEIDLDAQYYTESAASHYSGKLEINVSY</sequence>
<protein>
    <submittedName>
        <fullName evidence="2">Secreted protein</fullName>
    </submittedName>
</protein>
<proteinExistence type="predicted"/>
<evidence type="ECO:0000256" key="1">
    <source>
        <dbReference type="SAM" id="Phobius"/>
    </source>
</evidence>
<feature type="transmembrane region" description="Helical" evidence="1">
    <location>
        <begin position="12"/>
        <end position="33"/>
    </location>
</feature>